<protein>
    <recommendedName>
        <fullName evidence="20">Protein kinase domain-containing protein</fullName>
    </recommendedName>
</protein>
<dbReference type="InterPro" id="IPR001611">
    <property type="entry name" value="Leu-rich_rpt"/>
</dbReference>
<feature type="signal peptide" evidence="15">
    <location>
        <begin position="1"/>
        <end position="28"/>
    </location>
</feature>
<dbReference type="PROSITE" id="PS00107">
    <property type="entry name" value="PROTEIN_KINASE_ATP"/>
    <property type="match status" value="1"/>
</dbReference>
<dbReference type="InterPro" id="IPR001245">
    <property type="entry name" value="Ser-Thr/Tyr_kinase_cat_dom"/>
</dbReference>
<evidence type="ECO:0000256" key="2">
    <source>
        <dbReference type="ARBA" id="ARBA00022553"/>
    </source>
</evidence>
<evidence type="ECO:0000256" key="5">
    <source>
        <dbReference type="ARBA" id="ARBA00022729"/>
    </source>
</evidence>
<keyword evidence="8 13" id="KW-0067">ATP-binding</keyword>
<dbReference type="InterPro" id="IPR032675">
    <property type="entry name" value="LRR_dom_sf"/>
</dbReference>
<dbReference type="InterPro" id="IPR000719">
    <property type="entry name" value="Prot_kinase_dom"/>
</dbReference>
<feature type="chain" id="PRO_5019848405" description="Protein kinase domain-containing protein" evidence="15">
    <location>
        <begin position="29"/>
        <end position="1349"/>
    </location>
</feature>
<evidence type="ECO:0000256" key="6">
    <source>
        <dbReference type="ARBA" id="ARBA00022737"/>
    </source>
</evidence>
<evidence type="ECO:0000313" key="19">
    <source>
        <dbReference type="Proteomes" id="UP000290289"/>
    </source>
</evidence>
<dbReference type="InterPro" id="IPR017441">
    <property type="entry name" value="Protein_kinase_ATP_BS"/>
</dbReference>
<keyword evidence="19" id="KW-1185">Reference proteome</keyword>
<feature type="domain" description="Thioredoxin" evidence="17">
    <location>
        <begin position="1226"/>
        <end position="1338"/>
    </location>
</feature>
<dbReference type="Gene3D" id="1.10.510.10">
    <property type="entry name" value="Transferase(Phosphotransferase) domain 1"/>
    <property type="match status" value="3"/>
</dbReference>
<dbReference type="InterPro" id="IPR011009">
    <property type="entry name" value="Kinase-like_dom_sf"/>
</dbReference>
<evidence type="ECO:0000259" key="17">
    <source>
        <dbReference type="PROSITE" id="PS51352"/>
    </source>
</evidence>
<dbReference type="SUPFAM" id="SSF52058">
    <property type="entry name" value="L domain-like"/>
    <property type="match status" value="2"/>
</dbReference>
<dbReference type="STRING" id="3750.A0A498KLQ8"/>
<keyword evidence="4 14" id="KW-0812">Transmembrane</keyword>
<dbReference type="Proteomes" id="UP000290289">
    <property type="component" value="Chromosome 1"/>
</dbReference>
<dbReference type="Gene3D" id="3.40.30.10">
    <property type="entry name" value="Glutaredoxin"/>
    <property type="match status" value="1"/>
</dbReference>
<evidence type="ECO:0000256" key="7">
    <source>
        <dbReference type="ARBA" id="ARBA00022741"/>
    </source>
</evidence>
<keyword evidence="9 14" id="KW-1133">Transmembrane helix</keyword>
<feature type="domain" description="Protein kinase" evidence="16">
    <location>
        <begin position="348"/>
        <end position="618"/>
    </location>
</feature>
<dbReference type="GO" id="GO:0016020">
    <property type="term" value="C:membrane"/>
    <property type="evidence" value="ECO:0007669"/>
    <property type="project" value="UniProtKB-SubCell"/>
</dbReference>
<dbReference type="InterPro" id="IPR013210">
    <property type="entry name" value="LRR_N_plant-typ"/>
</dbReference>
<dbReference type="FunFam" id="1.10.510.10:FF:000095">
    <property type="entry name" value="protein STRUBBELIG-RECEPTOR FAMILY 8"/>
    <property type="match status" value="1"/>
</dbReference>
<dbReference type="Pfam" id="PF00560">
    <property type="entry name" value="LRR_1"/>
    <property type="match status" value="6"/>
</dbReference>
<dbReference type="GO" id="GO:0004672">
    <property type="term" value="F:protein kinase activity"/>
    <property type="evidence" value="ECO:0007669"/>
    <property type="project" value="InterPro"/>
</dbReference>
<keyword evidence="5 15" id="KW-0732">Signal</keyword>
<evidence type="ECO:0000256" key="15">
    <source>
        <dbReference type="SAM" id="SignalP"/>
    </source>
</evidence>
<dbReference type="CDD" id="cd02947">
    <property type="entry name" value="TRX_family"/>
    <property type="match status" value="1"/>
</dbReference>
<evidence type="ECO:0000313" key="18">
    <source>
        <dbReference type="EMBL" id="RXI08678.1"/>
    </source>
</evidence>
<dbReference type="FunFam" id="3.30.200.20:FF:000307">
    <property type="entry name" value="pollen receptor-like kinase 1"/>
    <property type="match status" value="2"/>
</dbReference>
<evidence type="ECO:0000256" key="10">
    <source>
        <dbReference type="ARBA" id="ARBA00023136"/>
    </source>
</evidence>
<keyword evidence="7 13" id="KW-0547">Nucleotide-binding</keyword>
<organism evidence="18 19">
    <name type="scientific">Malus domestica</name>
    <name type="common">Apple</name>
    <name type="synonym">Pyrus malus</name>
    <dbReference type="NCBI Taxonomy" id="3750"/>
    <lineage>
        <taxon>Eukaryota</taxon>
        <taxon>Viridiplantae</taxon>
        <taxon>Streptophyta</taxon>
        <taxon>Embryophyta</taxon>
        <taxon>Tracheophyta</taxon>
        <taxon>Spermatophyta</taxon>
        <taxon>Magnoliopsida</taxon>
        <taxon>eudicotyledons</taxon>
        <taxon>Gunneridae</taxon>
        <taxon>Pentapetalae</taxon>
        <taxon>rosids</taxon>
        <taxon>fabids</taxon>
        <taxon>Rosales</taxon>
        <taxon>Rosaceae</taxon>
        <taxon>Amygdaloideae</taxon>
        <taxon>Maleae</taxon>
        <taxon>Malus</taxon>
    </lineage>
</organism>
<keyword evidence="11" id="KW-0675">Receptor</keyword>
<proteinExistence type="inferred from homology"/>
<dbReference type="PROSITE" id="PS51352">
    <property type="entry name" value="THIOREDOXIN_2"/>
    <property type="match status" value="1"/>
</dbReference>
<dbReference type="SMART" id="SM00365">
    <property type="entry name" value="LRR_SD22"/>
    <property type="match status" value="2"/>
</dbReference>
<feature type="transmembrane region" description="Helical" evidence="14">
    <location>
        <begin position="636"/>
        <end position="655"/>
    </location>
</feature>
<keyword evidence="10 14" id="KW-0472">Membrane</keyword>
<evidence type="ECO:0008006" key="20">
    <source>
        <dbReference type="Google" id="ProtNLM"/>
    </source>
</evidence>
<dbReference type="Gene3D" id="3.80.10.10">
    <property type="entry name" value="Ribonuclease Inhibitor"/>
    <property type="match status" value="3"/>
</dbReference>
<dbReference type="SUPFAM" id="SSF56112">
    <property type="entry name" value="Protein kinase-like (PK-like)"/>
    <property type="match status" value="2"/>
</dbReference>
<evidence type="ECO:0000256" key="3">
    <source>
        <dbReference type="ARBA" id="ARBA00022614"/>
    </source>
</evidence>
<dbReference type="InterPro" id="IPR036249">
    <property type="entry name" value="Thioredoxin-like_sf"/>
</dbReference>
<evidence type="ECO:0000256" key="4">
    <source>
        <dbReference type="ARBA" id="ARBA00022692"/>
    </source>
</evidence>
<evidence type="ECO:0000256" key="11">
    <source>
        <dbReference type="ARBA" id="ARBA00023170"/>
    </source>
</evidence>
<dbReference type="Pfam" id="PF00085">
    <property type="entry name" value="Thioredoxin"/>
    <property type="match status" value="1"/>
</dbReference>
<accession>A0A498KLQ8</accession>
<dbReference type="InterPro" id="IPR013766">
    <property type="entry name" value="Thioredoxin_domain"/>
</dbReference>
<dbReference type="FunFam" id="3.80.10.10:FF:000234">
    <property type="entry name" value="Probable inactive receptor kinase RLK902"/>
    <property type="match status" value="1"/>
</dbReference>
<name>A0A498KLQ8_MALDO</name>
<reference evidence="18 19" key="1">
    <citation type="submission" date="2018-10" db="EMBL/GenBank/DDBJ databases">
        <title>A high-quality apple genome assembly.</title>
        <authorList>
            <person name="Hu J."/>
        </authorList>
    </citation>
    <scope>NUCLEOTIDE SEQUENCE [LARGE SCALE GENOMIC DNA]</scope>
    <source>
        <strain evidence="19">cv. HFTH1</strain>
        <tissue evidence="18">Young leaf</tissue>
    </source>
</reference>
<gene>
    <name evidence="18" type="ORF">DVH24_022822</name>
</gene>
<feature type="transmembrane region" description="Helical" evidence="14">
    <location>
        <begin position="269"/>
        <end position="292"/>
    </location>
</feature>
<dbReference type="PROSITE" id="PS50011">
    <property type="entry name" value="PROTEIN_KINASE_DOM"/>
    <property type="match status" value="2"/>
</dbReference>
<keyword evidence="3" id="KW-0433">Leucine-rich repeat</keyword>
<evidence type="ECO:0000256" key="12">
    <source>
        <dbReference type="ARBA" id="ARBA00038349"/>
    </source>
</evidence>
<feature type="transmembrane region" description="Helical" evidence="14">
    <location>
        <begin position="896"/>
        <end position="918"/>
    </location>
</feature>
<dbReference type="InterPro" id="IPR003591">
    <property type="entry name" value="Leu-rich_rpt_typical-subtyp"/>
</dbReference>
<dbReference type="Gene3D" id="3.30.200.20">
    <property type="entry name" value="Phosphorylase Kinase, domain 1"/>
    <property type="match status" value="2"/>
</dbReference>
<evidence type="ECO:0000256" key="9">
    <source>
        <dbReference type="ARBA" id="ARBA00022989"/>
    </source>
</evidence>
<dbReference type="FunFam" id="3.80.10.10:FF:000731">
    <property type="entry name" value="Leucine-rich repeat receptor-like protein kinase"/>
    <property type="match status" value="1"/>
</dbReference>
<dbReference type="GO" id="GO:0005524">
    <property type="term" value="F:ATP binding"/>
    <property type="evidence" value="ECO:0007669"/>
    <property type="project" value="UniProtKB-UniRule"/>
</dbReference>
<dbReference type="PANTHER" id="PTHR48010">
    <property type="entry name" value="OS05G0588300 PROTEIN"/>
    <property type="match status" value="1"/>
</dbReference>
<keyword evidence="2" id="KW-0597">Phosphoprotein</keyword>
<evidence type="ECO:0000256" key="14">
    <source>
        <dbReference type="SAM" id="Phobius"/>
    </source>
</evidence>
<keyword evidence="6" id="KW-0677">Repeat</keyword>
<dbReference type="InterPro" id="IPR050994">
    <property type="entry name" value="At_inactive_RLKs"/>
</dbReference>
<sequence>MKIMKLQVSFCTLIFLFLIPPFPSSVFSDLNSDRQALLNFAATVVHIKKLNWNVSTPVCTSWVGITCNLNKTSVTAIHLPGIGLFGSIPSNSIGKLHALQVLSLRSNFLYGSLPSDILSIPSLEYLYLQHNNFSGMLPASLPPNLVVLDFSFNSFSGSIPTKIQNLTRLTTLYLQNNFISGAIPNLNLPALKLLNLSYNNLNGSVPYSLEKYSNSSFVGNPQLCGEPLNNCSKTTSSTPSASSAFLPPSPTILKNHHATLIKKLSPGSIIAMAFGCSAVFILLVLVVVICCWKRTNKVGGGMLKGKAAGDGKGEMPKDFGSGVQEAEKNKLFFFEGCYFNFDLEDLLRASAEVLGKGSFGTTYKAVLDEETTVVVKRLREVVVGKREFEQHMELVEKVGKHPNVLPPRAYYFSKDEKLLVYNYIPTGSLFAHLHGSSDAGRSPLDWDSRVKISLGIAKGLAHIHSEGAKSSHGNIKSTNVLLTQELEACISDVGLSPLMNFPPAMSRAMGYRAPEATDMRKITHKSDVYSFGVLLLEMLTGKTTLQYPGYDCVVDLPRWVKSVVREEWTAEVFDLELLKQQHSEEEMVQMLQIALACVTKLPETRPNMDDVVRMIEELRQSDTKTRQSSESEFNKIMKLQVSICTLIFLFLIPPFPSSVFSDLNSDRQALLNFAATVVHIRKLNWNASTPVCMSWVGITCNLNKTSDCHPSSGDWTFRIGKLHTLQVLSLRSNFLYGSLPSDILSIPSLEYLYLQHNNFSGMLPASLPPNLIVLDFSFNSFSGSIPTKIQNLTRLTTLCLQNNFISEAIPNLNLPALKLLNLSYNNLNGSVPYSLEKYSNSSFVGNPQLCGEPLNNCSKTTSSTPSASSAFLPPSPTILKNHHATLIKILSPGSIIVMPFGCSAVFILLVLVVVICCWKRTNKVGGGMLKGKAAGDGKGEMPKDFGSGVQEAEKNKLFFFEGCYYNFDLEDLLRASAEVLVKGSFGTTYKAVLDEETTVVVKRLREVVVGKREFEQHMEVVERVGKHQNVLPPLAYYFSKDDKPLVYNYMPTGSLFAHLHGSSDAGRSPPDWDSRVKISLGIAKGLAHIHSEGSKSSHGNIKSTNVLLTQELEACISDAGLCPLMNFPPAMSRAMGYRAPEATDMRKITHKLMSIALQHSEEEMVQMLQIALACVTKLPETRPNMDEVVRMIEEFRQSDTKTRQSSESKFDCSGHNIDEVHQEGHHLAGRNVHLIKTMESWEEKLSEAIKDGKIVVANFSASWCRPCIMIAPAYCELADKYPSIIFLTLDVDVLAELSTSWDIKATPTFVFLKDGRQVDKLVGGNKPELQKKTAAVVAQLATQSPRLLL</sequence>
<dbReference type="SUPFAM" id="SSF52833">
    <property type="entry name" value="Thioredoxin-like"/>
    <property type="match status" value="1"/>
</dbReference>
<comment type="subcellular location">
    <subcellularLocation>
        <location evidence="1">Membrane</location>
        <topology evidence="1">Single-pass membrane protein</topology>
    </subcellularLocation>
</comment>
<dbReference type="EMBL" id="RDQH01000327">
    <property type="protein sequence ID" value="RXI08678.1"/>
    <property type="molecule type" value="Genomic_DNA"/>
</dbReference>
<evidence type="ECO:0000259" key="16">
    <source>
        <dbReference type="PROSITE" id="PS50011"/>
    </source>
</evidence>
<evidence type="ECO:0000256" key="1">
    <source>
        <dbReference type="ARBA" id="ARBA00004167"/>
    </source>
</evidence>
<dbReference type="SMART" id="SM00369">
    <property type="entry name" value="LRR_TYP"/>
    <property type="match status" value="5"/>
</dbReference>
<evidence type="ECO:0000256" key="13">
    <source>
        <dbReference type="PROSITE-ProRule" id="PRU10141"/>
    </source>
</evidence>
<dbReference type="PANTHER" id="PTHR48010:SF40">
    <property type="entry name" value="RECEPTOR-LIKE KINASE"/>
    <property type="match status" value="1"/>
</dbReference>
<evidence type="ECO:0000256" key="8">
    <source>
        <dbReference type="ARBA" id="ARBA00022840"/>
    </source>
</evidence>
<comment type="similarity">
    <text evidence="12">Belongs to the protein kinase superfamily.</text>
</comment>
<comment type="caution">
    <text evidence="18">The sequence shown here is derived from an EMBL/GenBank/DDBJ whole genome shotgun (WGS) entry which is preliminary data.</text>
</comment>
<dbReference type="Pfam" id="PF07714">
    <property type="entry name" value="PK_Tyr_Ser-Thr"/>
    <property type="match status" value="2"/>
</dbReference>
<feature type="domain" description="Protein kinase" evidence="16">
    <location>
        <begin position="974"/>
        <end position="1309"/>
    </location>
</feature>
<feature type="binding site" evidence="13">
    <location>
        <position position="385"/>
    </location>
    <ligand>
        <name>ATP</name>
        <dbReference type="ChEBI" id="CHEBI:30616"/>
    </ligand>
</feature>
<dbReference type="Pfam" id="PF08263">
    <property type="entry name" value="LRRNT_2"/>
    <property type="match status" value="2"/>
</dbReference>